<gene>
    <name evidence="1" type="ORF">JJ685_14785</name>
</gene>
<keyword evidence="2" id="KW-1185">Reference proteome</keyword>
<protein>
    <submittedName>
        <fullName evidence="1">Uncharacterized protein</fullName>
    </submittedName>
</protein>
<evidence type="ECO:0000313" key="1">
    <source>
        <dbReference type="EMBL" id="MBL0392403.1"/>
    </source>
</evidence>
<sequence length="89" mass="9721">MTRRSTLHADEKLVLAQARRLGLPIAAAMLGRALKQQRLPGGTFAEEVEDQDEDLALVHGDVRADHAVQEQRQLTPVAGVGYVTKAHRA</sequence>
<dbReference type="RefSeq" id="WP_201675032.1">
    <property type="nucleotide sequence ID" value="NZ_JAEQNE010000003.1"/>
</dbReference>
<organism evidence="1 2">
    <name type="scientific">Ramlibacter monticola</name>
    <dbReference type="NCBI Taxonomy" id="1926872"/>
    <lineage>
        <taxon>Bacteria</taxon>
        <taxon>Pseudomonadati</taxon>
        <taxon>Pseudomonadota</taxon>
        <taxon>Betaproteobacteria</taxon>
        <taxon>Burkholderiales</taxon>
        <taxon>Comamonadaceae</taxon>
        <taxon>Ramlibacter</taxon>
    </lineage>
</organism>
<dbReference type="AlphaFoldDB" id="A0A937CU77"/>
<dbReference type="EMBL" id="JAEQNE010000003">
    <property type="protein sequence ID" value="MBL0392403.1"/>
    <property type="molecule type" value="Genomic_DNA"/>
</dbReference>
<accession>A0A937CU77</accession>
<proteinExistence type="predicted"/>
<name>A0A937CU77_9BURK</name>
<reference evidence="1 2" key="1">
    <citation type="journal article" date="2017" name="Int. J. Syst. Evol. Microbiol.">
        <title>Ramlibacter monticola sp. nov., isolated from forest soil.</title>
        <authorList>
            <person name="Chaudhary D.K."/>
            <person name="Kim J."/>
        </authorList>
    </citation>
    <scope>NUCLEOTIDE SEQUENCE [LARGE SCALE GENOMIC DNA]</scope>
    <source>
        <strain evidence="1 2">KACC 19175</strain>
    </source>
</reference>
<dbReference type="Proteomes" id="UP000599109">
    <property type="component" value="Unassembled WGS sequence"/>
</dbReference>
<evidence type="ECO:0000313" key="2">
    <source>
        <dbReference type="Proteomes" id="UP000599109"/>
    </source>
</evidence>
<comment type="caution">
    <text evidence="1">The sequence shown here is derived from an EMBL/GenBank/DDBJ whole genome shotgun (WGS) entry which is preliminary data.</text>
</comment>